<gene>
    <name evidence="14" type="ORF">HYG86_06495</name>
</gene>
<dbReference type="GO" id="GO:0051301">
    <property type="term" value="P:cell division"/>
    <property type="evidence" value="ECO:0007669"/>
    <property type="project" value="UniProtKB-KW"/>
</dbReference>
<evidence type="ECO:0000256" key="5">
    <source>
        <dbReference type="ARBA" id="ARBA00022618"/>
    </source>
</evidence>
<dbReference type="Proteomes" id="UP000516160">
    <property type="component" value="Chromosome"/>
</dbReference>
<evidence type="ECO:0000259" key="12">
    <source>
        <dbReference type="Pfam" id="PF02687"/>
    </source>
</evidence>
<dbReference type="InterPro" id="IPR003838">
    <property type="entry name" value="ABC3_permease_C"/>
</dbReference>
<feature type="transmembrane region" description="Helical" evidence="11">
    <location>
        <begin position="171"/>
        <end position="197"/>
    </location>
</feature>
<dbReference type="InterPro" id="IPR058204">
    <property type="entry name" value="FtsX_firmicutes-type"/>
</dbReference>
<evidence type="ECO:0000256" key="6">
    <source>
        <dbReference type="ARBA" id="ARBA00022692"/>
    </source>
</evidence>
<feature type="domain" description="FtsX extracellular" evidence="13">
    <location>
        <begin position="59"/>
        <end position="152"/>
    </location>
</feature>
<dbReference type="AlphaFoldDB" id="A0A7G9W6Y3"/>
<dbReference type="Pfam" id="PF18075">
    <property type="entry name" value="FtsX_ECD"/>
    <property type="match status" value="1"/>
</dbReference>
<feature type="domain" description="ABC3 transporter permease C-terminal" evidence="12">
    <location>
        <begin position="176"/>
        <end position="290"/>
    </location>
</feature>
<feature type="transmembrane region" description="Helical" evidence="11">
    <location>
        <begin position="276"/>
        <end position="297"/>
    </location>
</feature>
<keyword evidence="15" id="KW-1185">Reference proteome</keyword>
<comment type="function">
    <text evidence="10">Part of the ABC transporter FtsEX involved in asymmetric cellular division facilitating the initiation of sporulation.</text>
</comment>
<evidence type="ECO:0000256" key="3">
    <source>
        <dbReference type="ARBA" id="ARBA00021907"/>
    </source>
</evidence>
<proteinExistence type="inferred from homology"/>
<sequence>MIFRNILYFFKEALVGVTKNRWMTLASAGVTFATLLVLGVFIVFNNNLEVMVEDIKNQVEVIAYLELEVEEEQIDIVRSELITVNGIKELRYVSKEDALERLREMLGDHSDITEGFDDRNPLPASFEIVADDPDTIGDIAERVGKIPFVETVDYGQEVVEKLFNAMNMVQWIGLGFMSVMLVMAVFLISNTIKLTVYARRKEISIMKSVGATDWFIRWPFVLEGLFLGLFGTGLALLALYYGYGYALEAVYMNIPDNLLTVGFLHLDEIFPILVKYLAVLGVSIGAIGSGISLGRFLKV</sequence>
<feature type="transmembrane region" description="Helical" evidence="11">
    <location>
        <begin position="21"/>
        <end position="44"/>
    </location>
</feature>
<dbReference type="KEGG" id="acae:HYG86_06495"/>
<dbReference type="PIRSF" id="PIRSF003097">
    <property type="entry name" value="FtsX"/>
    <property type="match status" value="1"/>
</dbReference>
<protein>
    <recommendedName>
        <fullName evidence="3 10">Cell division protein FtsX</fullName>
    </recommendedName>
</protein>
<dbReference type="GO" id="GO:0005886">
    <property type="term" value="C:plasma membrane"/>
    <property type="evidence" value="ECO:0007669"/>
    <property type="project" value="UniProtKB-SubCell"/>
</dbReference>
<comment type="similarity">
    <text evidence="2 10">Belongs to the ABC-4 integral membrane protein family. FtsX subfamily.</text>
</comment>
<evidence type="ECO:0000256" key="2">
    <source>
        <dbReference type="ARBA" id="ARBA00007379"/>
    </source>
</evidence>
<accession>A0A7G9W6Y3</accession>
<evidence type="ECO:0000256" key="8">
    <source>
        <dbReference type="ARBA" id="ARBA00023136"/>
    </source>
</evidence>
<evidence type="ECO:0000256" key="11">
    <source>
        <dbReference type="SAM" id="Phobius"/>
    </source>
</evidence>
<dbReference type="Pfam" id="PF02687">
    <property type="entry name" value="FtsX"/>
    <property type="match status" value="1"/>
</dbReference>
<dbReference type="RefSeq" id="WP_213168143.1">
    <property type="nucleotide sequence ID" value="NZ_CP058559.1"/>
</dbReference>
<evidence type="ECO:0000313" key="15">
    <source>
        <dbReference type="Proteomes" id="UP000516160"/>
    </source>
</evidence>
<evidence type="ECO:0000256" key="4">
    <source>
        <dbReference type="ARBA" id="ARBA00022475"/>
    </source>
</evidence>
<dbReference type="NCBIfam" id="NF038347">
    <property type="entry name" value="FtsX_Gpos"/>
    <property type="match status" value="1"/>
</dbReference>
<organism evidence="14 15">
    <name type="scientific">Alkalicella caledoniensis</name>
    <dbReference type="NCBI Taxonomy" id="2731377"/>
    <lineage>
        <taxon>Bacteria</taxon>
        <taxon>Bacillati</taxon>
        <taxon>Bacillota</taxon>
        <taxon>Clostridia</taxon>
        <taxon>Eubacteriales</taxon>
        <taxon>Proteinivoracaceae</taxon>
        <taxon>Alkalicella</taxon>
    </lineage>
</organism>
<keyword evidence="9 10" id="KW-0131">Cell cycle</keyword>
<dbReference type="Gene3D" id="3.30.70.3040">
    <property type="match status" value="1"/>
</dbReference>
<feature type="transmembrane region" description="Helical" evidence="11">
    <location>
        <begin position="218"/>
        <end position="243"/>
    </location>
</feature>
<evidence type="ECO:0000256" key="1">
    <source>
        <dbReference type="ARBA" id="ARBA00004651"/>
    </source>
</evidence>
<name>A0A7G9W6Y3_ALKCA</name>
<reference evidence="14 15" key="1">
    <citation type="submission" date="2020-07" db="EMBL/GenBank/DDBJ databases">
        <title>Alkalicella. sp. LB2 genome.</title>
        <authorList>
            <person name="Postec A."/>
            <person name="Quemeneur M."/>
        </authorList>
    </citation>
    <scope>NUCLEOTIDE SEQUENCE [LARGE SCALE GENOMIC DNA]</scope>
    <source>
        <strain evidence="14 15">LB2</strain>
    </source>
</reference>
<evidence type="ECO:0000259" key="13">
    <source>
        <dbReference type="Pfam" id="PF18075"/>
    </source>
</evidence>
<dbReference type="EMBL" id="CP058559">
    <property type="protein sequence ID" value="QNO14445.1"/>
    <property type="molecule type" value="Genomic_DNA"/>
</dbReference>
<keyword evidence="5 10" id="KW-0132">Cell division</keyword>
<evidence type="ECO:0000256" key="10">
    <source>
        <dbReference type="PIRNR" id="PIRNR003097"/>
    </source>
</evidence>
<keyword evidence="7 11" id="KW-1133">Transmembrane helix</keyword>
<dbReference type="PANTHER" id="PTHR47755">
    <property type="entry name" value="CELL DIVISION PROTEIN FTSX"/>
    <property type="match status" value="1"/>
</dbReference>
<keyword evidence="6 11" id="KW-0812">Transmembrane</keyword>
<comment type="subcellular location">
    <subcellularLocation>
        <location evidence="1">Cell membrane</location>
        <topology evidence="1">Multi-pass membrane protein</topology>
    </subcellularLocation>
</comment>
<dbReference type="PANTHER" id="PTHR47755:SF1">
    <property type="entry name" value="CELL DIVISION PROTEIN FTSX"/>
    <property type="match status" value="1"/>
</dbReference>
<evidence type="ECO:0000256" key="9">
    <source>
        <dbReference type="ARBA" id="ARBA00023306"/>
    </source>
</evidence>
<dbReference type="InterPro" id="IPR040690">
    <property type="entry name" value="FtsX_ECD"/>
</dbReference>
<dbReference type="InterPro" id="IPR004513">
    <property type="entry name" value="FtsX"/>
</dbReference>
<evidence type="ECO:0000256" key="7">
    <source>
        <dbReference type="ARBA" id="ARBA00022989"/>
    </source>
</evidence>
<keyword evidence="4 10" id="KW-1003">Cell membrane</keyword>
<keyword evidence="8 10" id="KW-0472">Membrane</keyword>
<evidence type="ECO:0000313" key="14">
    <source>
        <dbReference type="EMBL" id="QNO14445.1"/>
    </source>
</evidence>